<proteinExistence type="predicted"/>
<evidence type="ECO:0000256" key="2">
    <source>
        <dbReference type="SAM" id="MobiDB-lite"/>
    </source>
</evidence>
<protein>
    <submittedName>
        <fullName evidence="4">Phasin family protein</fullName>
    </submittedName>
</protein>
<organism evidence="4 5">
    <name type="scientific">Thiomonas bhubaneswarensis</name>
    <dbReference type="NCBI Taxonomy" id="339866"/>
    <lineage>
        <taxon>Bacteria</taxon>
        <taxon>Pseudomonadati</taxon>
        <taxon>Pseudomonadota</taxon>
        <taxon>Betaproteobacteria</taxon>
        <taxon>Burkholderiales</taxon>
        <taxon>Thiomonas</taxon>
    </lineage>
</organism>
<dbReference type="EMBL" id="CYHF01000008">
    <property type="protein sequence ID" value="CUA98936.1"/>
    <property type="molecule type" value="Genomic_DNA"/>
</dbReference>
<gene>
    <name evidence="4" type="ORF">Ga0061069_10892</name>
</gene>
<dbReference type="OrthoDB" id="10008784at2"/>
<evidence type="ECO:0000259" key="3">
    <source>
        <dbReference type="Pfam" id="PF09361"/>
    </source>
</evidence>
<sequence length="181" mass="19672">MSTKDPLRAQQKAELEAAFALSQTLFRGFEQTTQLQLQMMRDMSQHAAAAVEAALSARDLQQAWNAQAQAAPKTGGEEMLTYFQKLAQIISATQAEMVQTMNSRLSRMQAEIQETAQQGASGLPVNVEPVQALFQSATTFANQAIEAVQNAQQQALKLMSEQAKGLSPTAQKTTVARKRGS</sequence>
<keyword evidence="5" id="KW-1185">Reference proteome</keyword>
<evidence type="ECO:0000313" key="4">
    <source>
        <dbReference type="EMBL" id="CUA98936.1"/>
    </source>
</evidence>
<feature type="region of interest" description="Disordered" evidence="2">
    <location>
        <begin position="161"/>
        <end position="181"/>
    </location>
</feature>
<feature type="coiled-coil region" evidence="1">
    <location>
        <begin position="98"/>
        <end position="161"/>
    </location>
</feature>
<evidence type="ECO:0000313" key="5">
    <source>
        <dbReference type="Proteomes" id="UP000183649"/>
    </source>
</evidence>
<accession>A0A0K6I762</accession>
<name>A0A0K6I762_9BURK</name>
<dbReference type="InterPro" id="IPR010127">
    <property type="entry name" value="Phasin_subfam-1"/>
</dbReference>
<dbReference type="InterPro" id="IPR018968">
    <property type="entry name" value="Phasin"/>
</dbReference>
<feature type="domain" description="Phasin" evidence="3">
    <location>
        <begin position="8"/>
        <end position="104"/>
    </location>
</feature>
<reference evidence="5" key="1">
    <citation type="submission" date="2015-08" db="EMBL/GenBank/DDBJ databases">
        <authorList>
            <person name="Varghese N."/>
        </authorList>
    </citation>
    <scope>NUCLEOTIDE SEQUENCE [LARGE SCALE GENOMIC DNA]</scope>
    <source>
        <strain evidence="5">DSM 18181</strain>
    </source>
</reference>
<keyword evidence="1" id="KW-0175">Coiled coil</keyword>
<dbReference type="RefSeq" id="WP_055451179.1">
    <property type="nucleotide sequence ID" value="NZ_CYHF01000008.1"/>
</dbReference>
<dbReference type="AlphaFoldDB" id="A0A0K6I762"/>
<dbReference type="Proteomes" id="UP000183649">
    <property type="component" value="Unassembled WGS sequence"/>
</dbReference>
<dbReference type="NCBIfam" id="TIGR01841">
    <property type="entry name" value="phasin"/>
    <property type="match status" value="1"/>
</dbReference>
<dbReference type="Pfam" id="PF09361">
    <property type="entry name" value="Phasin_2"/>
    <property type="match status" value="1"/>
</dbReference>
<dbReference type="STRING" id="339866.GCA_001418255_02320"/>
<evidence type="ECO:0000256" key="1">
    <source>
        <dbReference type="SAM" id="Coils"/>
    </source>
</evidence>